<protein>
    <submittedName>
        <fullName evidence="2">Uncharacterized protein</fullName>
    </submittedName>
</protein>
<evidence type="ECO:0000313" key="5">
    <source>
        <dbReference type="Proteomes" id="UP000435877"/>
    </source>
</evidence>
<dbReference type="AlphaFoldDB" id="A0A5S9Q1Y8"/>
<feature type="chain" id="PRO_5036150550" evidence="1">
    <location>
        <begin position="25"/>
        <end position="137"/>
    </location>
</feature>
<reference evidence="5 6" key="1">
    <citation type="submission" date="2019-11" db="EMBL/GenBank/DDBJ databases">
        <authorList>
            <person name="Holert J."/>
        </authorList>
    </citation>
    <scope>NUCLEOTIDE SEQUENCE [LARGE SCALE GENOMIC DNA]</scope>
    <source>
        <strain evidence="3">BC3_2A</strain>
        <strain evidence="2">SB11_1A</strain>
    </source>
</reference>
<sequence length="137" mass="14337">MSRKFFSYSALTAIFFTTPTLLCAQNIGPIQGVSNTLASLTGELVGPLQATTASLGLNSSPLFNILPGNPLLLTYDLLLKGPEEAIITGDLLQGDLIPKGVLSGLPGGDAIRTVYTENIKPSMPPIPLVDGLLDSQL</sequence>
<feature type="signal peptide" evidence="1">
    <location>
        <begin position="1"/>
        <end position="24"/>
    </location>
</feature>
<evidence type="ECO:0000313" key="2">
    <source>
        <dbReference type="EMBL" id="CAA0110841.1"/>
    </source>
</evidence>
<name>A0A5S9Q1Y8_9GAMM</name>
<accession>A0A5S9Q1Y8</accession>
<dbReference type="EMBL" id="CACSIM010000008">
    <property type="protein sequence ID" value="CAA0122349.1"/>
    <property type="molecule type" value="Genomic_DNA"/>
</dbReference>
<dbReference type="RefSeq" id="WP_159269980.1">
    <property type="nucleotide sequence ID" value="NZ_CACSIK010000003.1"/>
</dbReference>
<dbReference type="OrthoDB" id="5741258at2"/>
<keyword evidence="5" id="KW-1185">Reference proteome</keyword>
<dbReference type="Proteomes" id="UP000435877">
    <property type="component" value="Unassembled WGS sequence"/>
</dbReference>
<evidence type="ECO:0000313" key="6">
    <source>
        <dbReference type="Proteomes" id="UP000439591"/>
    </source>
</evidence>
<keyword evidence="1" id="KW-0732">Signal</keyword>
<dbReference type="EMBL" id="CACSIM010000006">
    <property type="protein sequence ID" value="CAA0118334.1"/>
    <property type="molecule type" value="Genomic_DNA"/>
</dbReference>
<gene>
    <name evidence="2" type="ORF">IHBHHGIJ_03239</name>
    <name evidence="3" type="ORF">KFEGEMFD_03452</name>
    <name evidence="4" type="ORF">KFEGEMFD_03984</name>
</gene>
<proteinExistence type="predicted"/>
<evidence type="ECO:0000313" key="3">
    <source>
        <dbReference type="EMBL" id="CAA0118334.1"/>
    </source>
</evidence>
<evidence type="ECO:0000256" key="1">
    <source>
        <dbReference type="SAM" id="SignalP"/>
    </source>
</evidence>
<organism evidence="2 5">
    <name type="scientific">Zhongshania aliphaticivorans</name>
    <dbReference type="NCBI Taxonomy" id="1470434"/>
    <lineage>
        <taxon>Bacteria</taxon>
        <taxon>Pseudomonadati</taxon>
        <taxon>Pseudomonadota</taxon>
        <taxon>Gammaproteobacteria</taxon>
        <taxon>Cellvibrionales</taxon>
        <taxon>Spongiibacteraceae</taxon>
        <taxon>Zhongshania</taxon>
    </lineage>
</organism>
<evidence type="ECO:0000313" key="4">
    <source>
        <dbReference type="EMBL" id="CAA0122349.1"/>
    </source>
</evidence>
<dbReference type="EMBL" id="CACSIK010000003">
    <property type="protein sequence ID" value="CAA0110841.1"/>
    <property type="molecule type" value="Genomic_DNA"/>
</dbReference>
<dbReference type="Proteomes" id="UP000439591">
    <property type="component" value="Unassembled WGS sequence"/>
</dbReference>